<accession>A0A1E7FTL3</accession>
<feature type="domain" description="Helicase-associated" evidence="1">
    <location>
        <begin position="9"/>
        <end position="69"/>
    </location>
</feature>
<evidence type="ECO:0000313" key="3">
    <source>
        <dbReference type="Proteomes" id="UP000095751"/>
    </source>
</evidence>
<dbReference type="InterPro" id="IPR005114">
    <property type="entry name" value="Helicase_assoc"/>
</dbReference>
<proteinExistence type="predicted"/>
<dbReference type="OrthoDB" id="70932at2759"/>
<feature type="domain" description="Helicase-associated" evidence="1">
    <location>
        <begin position="154"/>
        <end position="214"/>
    </location>
</feature>
<dbReference type="EMBL" id="KV784354">
    <property type="protein sequence ID" value="OEU21498.1"/>
    <property type="molecule type" value="Genomic_DNA"/>
</dbReference>
<reference evidence="2 3" key="1">
    <citation type="submission" date="2016-09" db="EMBL/GenBank/DDBJ databases">
        <title>Extensive genetic diversity and differential bi-allelic expression allows diatom success in the polar Southern Ocean.</title>
        <authorList>
            <consortium name="DOE Joint Genome Institute"/>
            <person name="Mock T."/>
            <person name="Otillar R.P."/>
            <person name="Strauss J."/>
            <person name="Dupont C."/>
            <person name="Frickenhaus S."/>
            <person name="Maumus F."/>
            <person name="Mcmullan M."/>
            <person name="Sanges R."/>
            <person name="Schmutz J."/>
            <person name="Toseland A."/>
            <person name="Valas R."/>
            <person name="Veluchamy A."/>
            <person name="Ward B.J."/>
            <person name="Allen A."/>
            <person name="Barry K."/>
            <person name="Falciatore A."/>
            <person name="Ferrante M."/>
            <person name="Fortunato A.E."/>
            <person name="Gloeckner G."/>
            <person name="Gruber A."/>
            <person name="Hipkin R."/>
            <person name="Janech M."/>
            <person name="Kroth P."/>
            <person name="Leese F."/>
            <person name="Lindquist E."/>
            <person name="Lyon B.R."/>
            <person name="Martin J."/>
            <person name="Mayer C."/>
            <person name="Parker M."/>
            <person name="Quesneville H."/>
            <person name="Raymond J."/>
            <person name="Uhlig C."/>
            <person name="Valentin K.U."/>
            <person name="Worden A.Z."/>
            <person name="Armbrust E.V."/>
            <person name="Bowler C."/>
            <person name="Green B."/>
            <person name="Moulton V."/>
            <person name="Van Oosterhout C."/>
            <person name="Grigoriev I."/>
        </authorList>
    </citation>
    <scope>NUCLEOTIDE SEQUENCE [LARGE SCALE GENOMIC DNA]</scope>
    <source>
        <strain evidence="2 3">CCMP1102</strain>
    </source>
</reference>
<dbReference type="AlphaFoldDB" id="A0A1E7FTL3"/>
<dbReference type="PANTHER" id="PTHR33418">
    <property type="entry name" value="HELICASE-ASSOCIATED"/>
    <property type="match status" value="1"/>
</dbReference>
<feature type="non-terminal residue" evidence="2">
    <location>
        <position position="1"/>
    </location>
</feature>
<dbReference type="Proteomes" id="UP000095751">
    <property type="component" value="Unassembled WGS sequence"/>
</dbReference>
<gene>
    <name evidence="2" type="ORF">FRACYDRAFT_180152</name>
</gene>
<feature type="domain" description="Helicase-associated" evidence="1">
    <location>
        <begin position="83"/>
        <end position="143"/>
    </location>
</feature>
<sequence>KKSRRQIQHDQVWMNMFQKLVTYKKQHKNTIVPQRYNEDPKLGTWVHTQHQNYKKDKLLSNRYALLNSIYFRWEGCKAARDQTVWMNMYQKIVAYKKMHKNSMVPFRYQEDPKLGWWVTTQRYKYRNQELLPKRVDILNSIGFEWHGSEEKNQQLWMGMFHKLVVYKEMHENCMVPHHYLEDPKLGHWVSQQRLRYKNDSILPKRVDLLKSIDFEWVFDSVKRKKTSR</sequence>
<keyword evidence="3" id="KW-1185">Reference proteome</keyword>
<dbReference type="Pfam" id="PF03457">
    <property type="entry name" value="HA"/>
    <property type="match status" value="3"/>
</dbReference>
<evidence type="ECO:0000313" key="2">
    <source>
        <dbReference type="EMBL" id="OEU21498.1"/>
    </source>
</evidence>
<dbReference type="KEGG" id="fcy:FRACYDRAFT_180152"/>
<evidence type="ECO:0000259" key="1">
    <source>
        <dbReference type="Pfam" id="PF03457"/>
    </source>
</evidence>
<protein>
    <recommendedName>
        <fullName evidence="1">Helicase-associated domain-containing protein</fullName>
    </recommendedName>
</protein>
<dbReference type="InParanoid" id="A0A1E7FTL3"/>
<name>A0A1E7FTL3_9STRA</name>
<dbReference type="PANTHER" id="PTHR33418:SF1">
    <property type="entry name" value="HELICASE-ASSOCIATED DOMAIN-CONTAINING PROTEIN"/>
    <property type="match status" value="1"/>
</dbReference>
<organism evidence="2 3">
    <name type="scientific">Fragilariopsis cylindrus CCMP1102</name>
    <dbReference type="NCBI Taxonomy" id="635003"/>
    <lineage>
        <taxon>Eukaryota</taxon>
        <taxon>Sar</taxon>
        <taxon>Stramenopiles</taxon>
        <taxon>Ochrophyta</taxon>
        <taxon>Bacillariophyta</taxon>
        <taxon>Bacillariophyceae</taxon>
        <taxon>Bacillariophycidae</taxon>
        <taxon>Bacillariales</taxon>
        <taxon>Bacillariaceae</taxon>
        <taxon>Fragilariopsis</taxon>
    </lineage>
</organism>
<dbReference type="Gene3D" id="6.10.140.530">
    <property type="match status" value="3"/>
</dbReference>